<dbReference type="KEGG" id="age:AA314_06975"/>
<dbReference type="GO" id="GO:0016301">
    <property type="term" value="F:kinase activity"/>
    <property type="evidence" value="ECO:0007669"/>
    <property type="project" value="UniProtKB-KW"/>
</dbReference>
<sequence>MATAVAFTVEATARAYERWLLPRFALEAVYVSGGGTRNPVLMERLTARLAPLPVRPLDVLGLPEGAKEAVCFALLANEHLSRTPANVPSATGAKRRVVLGKLTP</sequence>
<dbReference type="PANTHER" id="PTHR30605">
    <property type="entry name" value="ANHYDRO-N-ACETYLMURAMIC ACID KINASE"/>
    <property type="match status" value="1"/>
</dbReference>
<name>A0AAC8QDJ3_9BACT</name>
<dbReference type="GO" id="GO:0006040">
    <property type="term" value="P:amino sugar metabolic process"/>
    <property type="evidence" value="ECO:0007669"/>
    <property type="project" value="InterPro"/>
</dbReference>
<accession>A0AAC8QDJ3</accession>
<reference evidence="1 2" key="1">
    <citation type="submission" date="2015-05" db="EMBL/GenBank/DDBJ databases">
        <title>Genome assembly of Archangium gephyra DSM 2261.</title>
        <authorList>
            <person name="Sharma G."/>
            <person name="Subramanian S."/>
        </authorList>
    </citation>
    <scope>NUCLEOTIDE SEQUENCE [LARGE SCALE GENOMIC DNA]</scope>
    <source>
        <strain evidence="1 2">DSM 2261</strain>
    </source>
</reference>
<dbReference type="GO" id="GO:0009254">
    <property type="term" value="P:peptidoglycan turnover"/>
    <property type="evidence" value="ECO:0007669"/>
    <property type="project" value="InterPro"/>
</dbReference>
<dbReference type="GO" id="GO:0005524">
    <property type="term" value="F:ATP binding"/>
    <property type="evidence" value="ECO:0007669"/>
    <property type="project" value="InterPro"/>
</dbReference>
<dbReference type="Proteomes" id="UP000035579">
    <property type="component" value="Chromosome"/>
</dbReference>
<dbReference type="InterPro" id="IPR005338">
    <property type="entry name" value="Anhydro_N_Ac-Mur_kinase"/>
</dbReference>
<keyword evidence="1" id="KW-0808">Transferase</keyword>
<dbReference type="AlphaFoldDB" id="A0AAC8QDJ3"/>
<dbReference type="Gene3D" id="3.30.420.40">
    <property type="match status" value="1"/>
</dbReference>
<dbReference type="PANTHER" id="PTHR30605:SF0">
    <property type="entry name" value="ANHYDRO-N-ACETYLMURAMIC ACID KINASE"/>
    <property type="match status" value="1"/>
</dbReference>
<dbReference type="Pfam" id="PF03702">
    <property type="entry name" value="AnmK"/>
    <property type="match status" value="1"/>
</dbReference>
<keyword evidence="1" id="KW-0418">Kinase</keyword>
<evidence type="ECO:0000313" key="1">
    <source>
        <dbReference type="EMBL" id="AKJ05349.1"/>
    </source>
</evidence>
<dbReference type="GO" id="GO:0016773">
    <property type="term" value="F:phosphotransferase activity, alcohol group as acceptor"/>
    <property type="evidence" value="ECO:0007669"/>
    <property type="project" value="InterPro"/>
</dbReference>
<evidence type="ECO:0000313" key="2">
    <source>
        <dbReference type="Proteomes" id="UP000035579"/>
    </source>
</evidence>
<dbReference type="EMBL" id="CP011509">
    <property type="protein sequence ID" value="AKJ05349.1"/>
    <property type="molecule type" value="Genomic_DNA"/>
</dbReference>
<proteinExistence type="predicted"/>
<gene>
    <name evidence="1" type="ORF">AA314_06975</name>
</gene>
<organism evidence="1 2">
    <name type="scientific">Archangium gephyra</name>
    <dbReference type="NCBI Taxonomy" id="48"/>
    <lineage>
        <taxon>Bacteria</taxon>
        <taxon>Pseudomonadati</taxon>
        <taxon>Myxococcota</taxon>
        <taxon>Myxococcia</taxon>
        <taxon>Myxococcales</taxon>
        <taxon>Cystobacterineae</taxon>
        <taxon>Archangiaceae</taxon>
        <taxon>Archangium</taxon>
    </lineage>
</organism>
<protein>
    <submittedName>
        <fullName evidence="1">Anhydro-N-acetylmuramic acid kinase</fullName>
    </submittedName>
</protein>